<dbReference type="GO" id="GO:0005886">
    <property type="term" value="C:plasma membrane"/>
    <property type="evidence" value="ECO:0007669"/>
    <property type="project" value="InterPro"/>
</dbReference>
<comment type="caution">
    <text evidence="8">The sequence shown here is derived from an EMBL/GenBank/DDBJ whole genome shotgun (WGS) entry which is preliminary data.</text>
</comment>
<accession>A0A419V3M7</accession>
<evidence type="ECO:0000313" key="9">
    <source>
        <dbReference type="Proteomes" id="UP000285120"/>
    </source>
</evidence>
<keyword evidence="9" id="KW-1185">Reference proteome</keyword>
<evidence type="ECO:0000313" key="8">
    <source>
        <dbReference type="EMBL" id="RKD73098.1"/>
    </source>
</evidence>
<organism evidence="8 9">
    <name type="scientific">Sinobaca qinghaiensis</name>
    <dbReference type="NCBI Taxonomy" id="342944"/>
    <lineage>
        <taxon>Bacteria</taxon>
        <taxon>Bacillati</taxon>
        <taxon>Bacillota</taxon>
        <taxon>Bacilli</taxon>
        <taxon>Bacillales</taxon>
        <taxon>Sporolactobacillaceae</taxon>
        <taxon>Sinobaca</taxon>
    </lineage>
</organism>
<dbReference type="Pfam" id="PF06305">
    <property type="entry name" value="LapA_dom"/>
    <property type="match status" value="1"/>
</dbReference>
<proteinExistence type="predicted"/>
<evidence type="ECO:0000256" key="3">
    <source>
        <dbReference type="ARBA" id="ARBA00022989"/>
    </source>
</evidence>
<name>A0A419V3M7_9BACL</name>
<keyword evidence="2 6" id="KW-0812">Transmembrane</keyword>
<dbReference type="PANTHER" id="PTHR41335">
    <property type="entry name" value="MEMBRANE PROTEIN-RELATED"/>
    <property type="match status" value="1"/>
</dbReference>
<evidence type="ECO:0000256" key="4">
    <source>
        <dbReference type="ARBA" id="ARBA00023136"/>
    </source>
</evidence>
<feature type="domain" description="Lipopolysaccharide assembly protein A" evidence="7">
    <location>
        <begin position="24"/>
        <end position="78"/>
    </location>
</feature>
<dbReference type="OrthoDB" id="2990728at2"/>
<keyword evidence="4 6" id="KW-0472">Membrane</keyword>
<dbReference type="RefSeq" id="WP_120193477.1">
    <property type="nucleotide sequence ID" value="NZ_RAPK01000009.1"/>
</dbReference>
<dbReference type="EMBL" id="RAPK01000009">
    <property type="protein sequence ID" value="RKD73098.1"/>
    <property type="molecule type" value="Genomic_DNA"/>
</dbReference>
<dbReference type="PANTHER" id="PTHR41335:SF1">
    <property type="entry name" value="MEMBRANE PROTEIN"/>
    <property type="match status" value="1"/>
</dbReference>
<keyword evidence="1" id="KW-1003">Cell membrane</keyword>
<feature type="region of interest" description="Disordered" evidence="5">
    <location>
        <begin position="75"/>
        <end position="103"/>
    </location>
</feature>
<sequence length="103" mass="11092">MKTQTVFIISLVLAIIIAVFAVINVNSVEVNYLFGTAEWPLILIVLGSVLIGAFIAGSINAVKIYGLRTELKKYKNRTPASESSGSKGFSRKKDKQSTGKNGS</sequence>
<feature type="compositionally biased region" description="Polar residues" evidence="5">
    <location>
        <begin position="78"/>
        <end position="87"/>
    </location>
</feature>
<protein>
    <submittedName>
        <fullName evidence="8">Putative integral membrane protein</fullName>
    </submittedName>
</protein>
<evidence type="ECO:0000256" key="1">
    <source>
        <dbReference type="ARBA" id="ARBA00022475"/>
    </source>
</evidence>
<evidence type="ECO:0000259" key="7">
    <source>
        <dbReference type="Pfam" id="PF06305"/>
    </source>
</evidence>
<keyword evidence="3 6" id="KW-1133">Transmembrane helix</keyword>
<reference evidence="8 9" key="1">
    <citation type="submission" date="2018-09" db="EMBL/GenBank/DDBJ databases">
        <title>Genomic Encyclopedia of Archaeal and Bacterial Type Strains, Phase II (KMG-II): from individual species to whole genera.</title>
        <authorList>
            <person name="Goeker M."/>
        </authorList>
    </citation>
    <scope>NUCLEOTIDE SEQUENCE [LARGE SCALE GENOMIC DNA]</scope>
    <source>
        <strain evidence="8 9">DSM 17008</strain>
    </source>
</reference>
<dbReference type="InterPro" id="IPR010445">
    <property type="entry name" value="LapA_dom"/>
</dbReference>
<feature type="transmembrane region" description="Helical" evidence="6">
    <location>
        <begin position="7"/>
        <end position="27"/>
    </location>
</feature>
<dbReference type="AlphaFoldDB" id="A0A419V3M7"/>
<evidence type="ECO:0000256" key="6">
    <source>
        <dbReference type="SAM" id="Phobius"/>
    </source>
</evidence>
<evidence type="ECO:0000256" key="5">
    <source>
        <dbReference type="SAM" id="MobiDB-lite"/>
    </source>
</evidence>
<evidence type="ECO:0000256" key="2">
    <source>
        <dbReference type="ARBA" id="ARBA00022692"/>
    </source>
</evidence>
<feature type="transmembrane region" description="Helical" evidence="6">
    <location>
        <begin position="39"/>
        <end position="65"/>
    </location>
</feature>
<dbReference type="Proteomes" id="UP000285120">
    <property type="component" value="Unassembled WGS sequence"/>
</dbReference>
<gene>
    <name evidence="8" type="ORF">ATL39_2302</name>
</gene>